<evidence type="ECO:0000313" key="2">
    <source>
        <dbReference type="Proteomes" id="UP001597205"/>
    </source>
</evidence>
<protein>
    <recommendedName>
        <fullName evidence="3">Ferritin-like domain-containing protein</fullName>
    </recommendedName>
</protein>
<sequence>MKTILNKIVADQIIHCKWLNTLSFMENAGARKISACEDKVKTGIIQLKHAAEEHRHAYYLKKQIAKLDCSGFDYYEPSSLIGGQSSQQYLHRLDVKTSRYIKEHFNLFGQELKYAAYLFVTYAIEVRADELYPIYQEVLTEHASKVVVKSIILEEEGHLEEMINQLNDFDPSWEKHAKEILLIESDLFDNWLISIAKELGLNECSAVSAS</sequence>
<dbReference type="RefSeq" id="WP_380896942.1">
    <property type="nucleotide sequence ID" value="NZ_JBHTKY010000017.1"/>
</dbReference>
<keyword evidence="2" id="KW-1185">Reference proteome</keyword>
<dbReference type="Proteomes" id="UP001597205">
    <property type="component" value="Unassembled WGS sequence"/>
</dbReference>
<dbReference type="SUPFAM" id="SSF47240">
    <property type="entry name" value="Ferritin-like"/>
    <property type="match status" value="1"/>
</dbReference>
<name>A0ABW3RMY7_9SPHI</name>
<dbReference type="InterPro" id="IPR009078">
    <property type="entry name" value="Ferritin-like_SF"/>
</dbReference>
<organism evidence="1 2">
    <name type="scientific">Sphingobacterium daejeonense</name>
    <dbReference type="NCBI Taxonomy" id="371142"/>
    <lineage>
        <taxon>Bacteria</taxon>
        <taxon>Pseudomonadati</taxon>
        <taxon>Bacteroidota</taxon>
        <taxon>Sphingobacteriia</taxon>
        <taxon>Sphingobacteriales</taxon>
        <taxon>Sphingobacteriaceae</taxon>
        <taxon>Sphingobacterium</taxon>
    </lineage>
</organism>
<accession>A0ABW3RMY7</accession>
<proteinExistence type="predicted"/>
<reference evidence="2" key="1">
    <citation type="journal article" date="2019" name="Int. J. Syst. Evol. Microbiol.">
        <title>The Global Catalogue of Microorganisms (GCM) 10K type strain sequencing project: providing services to taxonomists for standard genome sequencing and annotation.</title>
        <authorList>
            <consortium name="The Broad Institute Genomics Platform"/>
            <consortium name="The Broad Institute Genome Sequencing Center for Infectious Disease"/>
            <person name="Wu L."/>
            <person name="Ma J."/>
        </authorList>
    </citation>
    <scope>NUCLEOTIDE SEQUENCE [LARGE SCALE GENOMIC DNA]</scope>
    <source>
        <strain evidence="2">CCUG 52468</strain>
    </source>
</reference>
<evidence type="ECO:0000313" key="1">
    <source>
        <dbReference type="EMBL" id="MFD1166349.1"/>
    </source>
</evidence>
<dbReference type="EMBL" id="JBHTKY010000017">
    <property type="protein sequence ID" value="MFD1166349.1"/>
    <property type="molecule type" value="Genomic_DNA"/>
</dbReference>
<evidence type="ECO:0008006" key="3">
    <source>
        <dbReference type="Google" id="ProtNLM"/>
    </source>
</evidence>
<comment type="caution">
    <text evidence="1">The sequence shown here is derived from an EMBL/GenBank/DDBJ whole genome shotgun (WGS) entry which is preliminary data.</text>
</comment>
<gene>
    <name evidence="1" type="ORF">ACFQ2C_12095</name>
</gene>